<feature type="transmembrane region" description="Helical" evidence="1">
    <location>
        <begin position="107"/>
        <end position="128"/>
    </location>
</feature>
<keyword evidence="3" id="KW-0418">Kinase</keyword>
<protein>
    <submittedName>
        <fullName evidence="3">Histidine kinase</fullName>
    </submittedName>
</protein>
<organism evidence="3 4">
    <name type="scientific">Splendidivirga corallicola</name>
    <dbReference type="NCBI Taxonomy" id="3051826"/>
    <lineage>
        <taxon>Bacteria</taxon>
        <taxon>Pseudomonadati</taxon>
        <taxon>Bacteroidota</taxon>
        <taxon>Cytophagia</taxon>
        <taxon>Cytophagales</taxon>
        <taxon>Splendidivirgaceae</taxon>
        <taxon>Splendidivirga</taxon>
    </lineage>
</organism>
<keyword evidence="4" id="KW-1185">Reference proteome</keyword>
<dbReference type="PANTHER" id="PTHR34220:SF7">
    <property type="entry name" value="SENSOR HISTIDINE KINASE YPDA"/>
    <property type="match status" value="1"/>
</dbReference>
<dbReference type="InterPro" id="IPR050640">
    <property type="entry name" value="Bact_2-comp_sensor_kinase"/>
</dbReference>
<dbReference type="RefSeq" id="WP_346753729.1">
    <property type="nucleotide sequence ID" value="NZ_JAUJEA010000008.1"/>
</dbReference>
<keyword evidence="1" id="KW-0812">Transmembrane</keyword>
<sequence length="333" mass="38792">MKNKVINIIGIPLITFSLFVFESSDPQYYLSELFWSFLISLILWQGNGLIIKVLNNYVPWRQPAAPRVLIQIGISAIFTIWLTYFAVKYLYSDVYEAHFSSLVFRKNLFIFLIISLLYNAVYTGSYLFRKWRGSIIESEALKRQNIISQYESLKNQVNPHFLFNSINTMIGLIDENTELAKEYGHQFAEIYRQILVKGKEELITLKEELEIVEIQCRLFESRFGAGLIFNLEVPASYQEKKIPPLTLQMLIENAVKHNMISLTQPLTIKISTMDDALQVSNNIQRKNYGSETTQLGIENIKMRYKFLTNREVVVREDQETFSVVLPLIDQKEK</sequence>
<keyword evidence="1" id="KW-0472">Membrane</keyword>
<accession>A0ABT8KSG6</accession>
<evidence type="ECO:0000313" key="4">
    <source>
        <dbReference type="Proteomes" id="UP001172082"/>
    </source>
</evidence>
<feature type="transmembrane region" description="Helical" evidence="1">
    <location>
        <begin position="66"/>
        <end position="87"/>
    </location>
</feature>
<evidence type="ECO:0000313" key="3">
    <source>
        <dbReference type="EMBL" id="MDN5203706.1"/>
    </source>
</evidence>
<keyword evidence="3" id="KW-0808">Transferase</keyword>
<dbReference type="InterPro" id="IPR010559">
    <property type="entry name" value="Sig_transdc_His_kin_internal"/>
</dbReference>
<keyword evidence="1" id="KW-1133">Transmembrane helix</keyword>
<gene>
    <name evidence="3" type="ORF">QQ008_20115</name>
</gene>
<name>A0ABT8KSG6_9BACT</name>
<evidence type="ECO:0000259" key="2">
    <source>
        <dbReference type="Pfam" id="PF06580"/>
    </source>
</evidence>
<dbReference type="Proteomes" id="UP001172082">
    <property type="component" value="Unassembled WGS sequence"/>
</dbReference>
<feature type="domain" description="Signal transduction histidine kinase internal region" evidence="2">
    <location>
        <begin position="149"/>
        <end position="224"/>
    </location>
</feature>
<feature type="transmembrane region" description="Helical" evidence="1">
    <location>
        <begin position="33"/>
        <end position="54"/>
    </location>
</feature>
<comment type="caution">
    <text evidence="3">The sequence shown here is derived from an EMBL/GenBank/DDBJ whole genome shotgun (WGS) entry which is preliminary data.</text>
</comment>
<dbReference type="Pfam" id="PF06580">
    <property type="entry name" value="His_kinase"/>
    <property type="match status" value="1"/>
</dbReference>
<proteinExistence type="predicted"/>
<reference evidence="3" key="1">
    <citation type="submission" date="2023-06" db="EMBL/GenBank/DDBJ databases">
        <title>Genomic of Parafulvivirga corallium.</title>
        <authorList>
            <person name="Wang G."/>
        </authorList>
    </citation>
    <scope>NUCLEOTIDE SEQUENCE</scope>
    <source>
        <strain evidence="3">BMA10</strain>
    </source>
</reference>
<feature type="transmembrane region" description="Helical" evidence="1">
    <location>
        <begin position="5"/>
        <end position="21"/>
    </location>
</feature>
<dbReference type="GO" id="GO:0016301">
    <property type="term" value="F:kinase activity"/>
    <property type="evidence" value="ECO:0007669"/>
    <property type="project" value="UniProtKB-KW"/>
</dbReference>
<dbReference type="EMBL" id="JAUJEA010000008">
    <property type="protein sequence ID" value="MDN5203706.1"/>
    <property type="molecule type" value="Genomic_DNA"/>
</dbReference>
<evidence type="ECO:0000256" key="1">
    <source>
        <dbReference type="SAM" id="Phobius"/>
    </source>
</evidence>
<dbReference type="PANTHER" id="PTHR34220">
    <property type="entry name" value="SENSOR HISTIDINE KINASE YPDA"/>
    <property type="match status" value="1"/>
</dbReference>